<dbReference type="PROSITE" id="PS00435">
    <property type="entry name" value="PEROXIDASE_1"/>
    <property type="match status" value="1"/>
</dbReference>
<dbReference type="GO" id="GO:0016020">
    <property type="term" value="C:membrane"/>
    <property type="evidence" value="ECO:0007669"/>
    <property type="project" value="InterPro"/>
</dbReference>
<dbReference type="InterPro" id="IPR036318">
    <property type="entry name" value="FAD-bd_PCMH-like_sf"/>
</dbReference>
<dbReference type="PIRSF" id="PIRSF000136">
    <property type="entry name" value="LGO_GLO"/>
    <property type="match status" value="1"/>
</dbReference>
<dbReference type="Proteomes" id="UP001642900">
    <property type="component" value="Unassembled WGS sequence"/>
</dbReference>
<dbReference type="Pfam" id="PF01565">
    <property type="entry name" value="FAD_binding_4"/>
    <property type="match status" value="1"/>
</dbReference>
<dbReference type="InterPro" id="IPR016171">
    <property type="entry name" value="Vanillyl_alc_oxidase_C-sub2"/>
</dbReference>
<feature type="domain" description="FAD-binding PCMH-type" evidence="4">
    <location>
        <begin position="13"/>
        <end position="183"/>
    </location>
</feature>
<gene>
    <name evidence="5" type="ORF">G6N73_32390</name>
</gene>
<dbReference type="PROSITE" id="PS51387">
    <property type="entry name" value="FAD_PCMH"/>
    <property type="match status" value="1"/>
</dbReference>
<keyword evidence="6" id="KW-1185">Reference proteome</keyword>
<dbReference type="EMBL" id="JAAKZF010000118">
    <property type="protein sequence ID" value="NGO55672.1"/>
    <property type="molecule type" value="Genomic_DNA"/>
</dbReference>
<protein>
    <submittedName>
        <fullName evidence="5">FAD-binding protein</fullName>
    </submittedName>
</protein>
<sequence length="411" mass="45032">MKRRSWTNWFGNQTCQPDQLHYPEYESQVQDIVRSAARDGLDVRVVGGGHSLPPVVNTDGVLIDLANLTSSVRVDAHSQTATVSAGVKLSAIFDPLWEAGLALKNMGELAESTIAGAVSTGAHGTGLTLQCTSASMIAARLVTANGEVLEVSADRNSELLKAAQVSVGMLGVFTEITLGVTSYYDLEERSALMTVDEVIDRWDELVEGHRHFSFYYIATPAAGEAFAAQLTHLPAGVTDACYATIIDAVDPAAPLTVDKDGHVRRDRMNRILTIEFDPNYRETEYAVPAEIGKETFLQLRQMLLTNHPGYAYPVNVRFVAGDEAFLSAYNGGPKVVFSVSDHPSAPWTSVLKDAEKLFQQRGGLPHWGKEHTLLRHTAAALFPGFHRFQKIRRELDPEGIFLNAHLREIFG</sequence>
<organism evidence="5 6">
    <name type="scientific">Allomesorhizobium camelthorni</name>
    <dbReference type="NCBI Taxonomy" id="475069"/>
    <lineage>
        <taxon>Bacteria</taxon>
        <taxon>Pseudomonadati</taxon>
        <taxon>Pseudomonadota</taxon>
        <taxon>Alphaproteobacteria</taxon>
        <taxon>Hyphomicrobiales</taxon>
        <taxon>Phyllobacteriaceae</taxon>
        <taxon>Allomesorhizobium</taxon>
    </lineage>
</organism>
<dbReference type="InterPro" id="IPR016167">
    <property type="entry name" value="FAD-bd_PCMH_sub1"/>
</dbReference>
<proteinExistence type="predicted"/>
<dbReference type="PANTHER" id="PTHR43762">
    <property type="entry name" value="L-GULONOLACTONE OXIDASE"/>
    <property type="match status" value="1"/>
</dbReference>
<comment type="caution">
    <text evidence="5">The sequence shown here is derived from an EMBL/GenBank/DDBJ whole genome shotgun (WGS) entry which is preliminary data.</text>
</comment>
<dbReference type="Gene3D" id="3.30.70.2520">
    <property type="match status" value="1"/>
</dbReference>
<evidence type="ECO:0000313" key="6">
    <source>
        <dbReference type="Proteomes" id="UP001642900"/>
    </source>
</evidence>
<dbReference type="PANTHER" id="PTHR43762:SF1">
    <property type="entry name" value="D-ARABINONO-1,4-LACTONE OXIDASE"/>
    <property type="match status" value="1"/>
</dbReference>
<dbReference type="Gene3D" id="3.30.43.10">
    <property type="entry name" value="Uridine Diphospho-n-acetylenolpyruvylglucosamine Reductase, domain 2"/>
    <property type="match status" value="1"/>
</dbReference>
<dbReference type="InterPro" id="IPR010031">
    <property type="entry name" value="FAD_lactone_oxidase-like"/>
</dbReference>
<dbReference type="GO" id="GO:0003885">
    <property type="term" value="F:D-arabinono-1,4-lactone oxidase activity"/>
    <property type="evidence" value="ECO:0007669"/>
    <property type="project" value="InterPro"/>
</dbReference>
<evidence type="ECO:0000256" key="3">
    <source>
        <dbReference type="ARBA" id="ARBA00023002"/>
    </source>
</evidence>
<evidence type="ECO:0000256" key="1">
    <source>
        <dbReference type="ARBA" id="ARBA00022630"/>
    </source>
</evidence>
<dbReference type="AlphaFoldDB" id="A0A6G4WLH9"/>
<dbReference type="Pfam" id="PF04030">
    <property type="entry name" value="ALO"/>
    <property type="match status" value="1"/>
</dbReference>
<evidence type="ECO:0000256" key="2">
    <source>
        <dbReference type="ARBA" id="ARBA00022827"/>
    </source>
</evidence>
<accession>A0A6G4WLH9</accession>
<dbReference type="Gene3D" id="1.10.45.10">
    <property type="entry name" value="Vanillyl-alcohol Oxidase, Chain A, domain 4"/>
    <property type="match status" value="1"/>
</dbReference>
<evidence type="ECO:0000259" key="4">
    <source>
        <dbReference type="PROSITE" id="PS51387"/>
    </source>
</evidence>
<dbReference type="RefSeq" id="WP_165034021.1">
    <property type="nucleotide sequence ID" value="NZ_JAAKZF010000118.1"/>
</dbReference>
<keyword evidence="2" id="KW-0274">FAD</keyword>
<keyword evidence="1" id="KW-0285">Flavoprotein</keyword>
<dbReference type="Gene3D" id="3.30.465.10">
    <property type="match status" value="1"/>
</dbReference>
<evidence type="ECO:0000313" key="5">
    <source>
        <dbReference type="EMBL" id="NGO55672.1"/>
    </source>
</evidence>
<dbReference type="SUPFAM" id="SSF56176">
    <property type="entry name" value="FAD-binding/transporter-associated domain-like"/>
    <property type="match status" value="1"/>
</dbReference>
<name>A0A6G4WLH9_9HYPH</name>
<dbReference type="InterPro" id="IPR016169">
    <property type="entry name" value="FAD-bd_PCMH_sub2"/>
</dbReference>
<reference evidence="5 6" key="1">
    <citation type="submission" date="2020-02" db="EMBL/GenBank/DDBJ databases">
        <title>Genome sequence of strain CCNWXJ40-4.</title>
        <authorList>
            <person name="Gao J."/>
            <person name="Sun J."/>
        </authorList>
    </citation>
    <scope>NUCLEOTIDE SEQUENCE [LARGE SCALE GENOMIC DNA]</scope>
    <source>
        <strain evidence="5 6">CCNWXJ 40-4</strain>
    </source>
</reference>
<dbReference type="GO" id="GO:0071949">
    <property type="term" value="F:FAD binding"/>
    <property type="evidence" value="ECO:0007669"/>
    <property type="project" value="InterPro"/>
</dbReference>
<dbReference type="InterPro" id="IPR019793">
    <property type="entry name" value="Peroxidases_heam-ligand_BS"/>
</dbReference>
<keyword evidence="3" id="KW-0560">Oxidoreductase</keyword>
<dbReference type="InterPro" id="IPR007173">
    <property type="entry name" value="ALO_C"/>
</dbReference>
<dbReference type="InterPro" id="IPR006094">
    <property type="entry name" value="Oxid_FAD_bind_N"/>
</dbReference>
<dbReference type="InterPro" id="IPR016166">
    <property type="entry name" value="FAD-bd_PCMH"/>
</dbReference>